<dbReference type="InterPro" id="IPR000146">
    <property type="entry name" value="FBPase_class-1"/>
</dbReference>
<dbReference type="GO" id="GO:0016791">
    <property type="term" value="F:phosphatase activity"/>
    <property type="evidence" value="ECO:0007669"/>
    <property type="project" value="InterPro"/>
</dbReference>
<evidence type="ECO:0000256" key="2">
    <source>
        <dbReference type="ARBA" id="ARBA00040159"/>
    </source>
</evidence>
<comment type="subcellular location">
    <subcellularLocation>
        <location evidence="1">Cytoplasm</location>
    </subcellularLocation>
</comment>
<dbReference type="PANTHER" id="PTHR11556">
    <property type="entry name" value="FRUCTOSE-1,6-BISPHOSPHATASE-RELATED"/>
    <property type="match status" value="1"/>
</dbReference>
<evidence type="ECO:0000256" key="1">
    <source>
        <dbReference type="ARBA" id="ARBA00004496"/>
    </source>
</evidence>
<dbReference type="Proteomes" id="UP000008311">
    <property type="component" value="Unassembled WGS sequence"/>
</dbReference>
<dbReference type="Gene3D" id="3.40.190.80">
    <property type="match status" value="1"/>
</dbReference>
<reference evidence="5" key="1">
    <citation type="journal article" date="2010" name="Nat. Biotechnol.">
        <title>Draft genome sequence of the oilseed species Ricinus communis.</title>
        <authorList>
            <person name="Chan A.P."/>
            <person name="Crabtree J."/>
            <person name="Zhao Q."/>
            <person name="Lorenzi H."/>
            <person name="Orvis J."/>
            <person name="Puiu D."/>
            <person name="Melake-Berhan A."/>
            <person name="Jones K.M."/>
            <person name="Redman J."/>
            <person name="Chen G."/>
            <person name="Cahoon E.B."/>
            <person name="Gedil M."/>
            <person name="Stanke M."/>
            <person name="Haas B.J."/>
            <person name="Wortman J.R."/>
            <person name="Fraser-Liggett C.M."/>
            <person name="Ravel J."/>
            <person name="Rabinowicz P.D."/>
        </authorList>
    </citation>
    <scope>NUCLEOTIDE SEQUENCE [LARGE SCALE GENOMIC DNA]</scope>
    <source>
        <strain evidence="5">cv. Hale</strain>
    </source>
</reference>
<dbReference type="GO" id="GO:0005975">
    <property type="term" value="P:carbohydrate metabolic process"/>
    <property type="evidence" value="ECO:0007669"/>
    <property type="project" value="InterPro"/>
</dbReference>
<feature type="domain" description="Fructose-1-6-bisphosphatase class 1 C-terminal" evidence="3">
    <location>
        <begin position="1"/>
        <end position="56"/>
    </location>
</feature>
<dbReference type="PANTHER" id="PTHR11556:SF41">
    <property type="entry name" value="FRUCTOSE-1,6-BISPHOSPHATASE, CYTOSOLIC"/>
    <property type="match status" value="1"/>
</dbReference>
<dbReference type="AlphaFoldDB" id="B9SWU2"/>
<dbReference type="STRING" id="3988.B9SWU2"/>
<sequence>MVADVHRTFLYGGIFLYPADKKSPNGKLRVLYEVFPMSFLVEQAGGQAFTGQQREFKSSFLHICPLFIRRL</sequence>
<dbReference type="InterPro" id="IPR044015">
    <property type="entry name" value="FBPase_C_dom"/>
</dbReference>
<organism evidence="4 5">
    <name type="scientific">Ricinus communis</name>
    <name type="common">Castor bean</name>
    <dbReference type="NCBI Taxonomy" id="3988"/>
    <lineage>
        <taxon>Eukaryota</taxon>
        <taxon>Viridiplantae</taxon>
        <taxon>Streptophyta</taxon>
        <taxon>Embryophyta</taxon>
        <taxon>Tracheophyta</taxon>
        <taxon>Spermatophyta</taxon>
        <taxon>Magnoliopsida</taxon>
        <taxon>eudicotyledons</taxon>
        <taxon>Gunneridae</taxon>
        <taxon>Pentapetalae</taxon>
        <taxon>rosids</taxon>
        <taxon>fabids</taxon>
        <taxon>Malpighiales</taxon>
        <taxon>Euphorbiaceae</taxon>
        <taxon>Acalyphoideae</taxon>
        <taxon>Acalypheae</taxon>
        <taxon>Ricinus</taxon>
    </lineage>
</organism>
<dbReference type="InParanoid" id="B9SWU2"/>
<gene>
    <name evidence="4" type="ORF">RCOM_0011090</name>
</gene>
<dbReference type="InterPro" id="IPR020548">
    <property type="entry name" value="Fructose_bisphosphatase_AS"/>
</dbReference>
<dbReference type="EMBL" id="EQ974211">
    <property type="protein sequence ID" value="EEF31931.1"/>
    <property type="molecule type" value="Genomic_DNA"/>
</dbReference>
<evidence type="ECO:0000259" key="3">
    <source>
        <dbReference type="Pfam" id="PF18913"/>
    </source>
</evidence>
<dbReference type="GO" id="GO:0005737">
    <property type="term" value="C:cytoplasm"/>
    <property type="evidence" value="ECO:0007669"/>
    <property type="project" value="UniProtKB-SubCell"/>
</dbReference>
<dbReference type="PROSITE" id="PS00124">
    <property type="entry name" value="FBPASE"/>
    <property type="match status" value="1"/>
</dbReference>
<protein>
    <recommendedName>
        <fullName evidence="2">Fructose-1,6-bisphosphatase, cytosolic</fullName>
    </recommendedName>
</protein>
<evidence type="ECO:0000313" key="4">
    <source>
        <dbReference type="EMBL" id="EEF31931.1"/>
    </source>
</evidence>
<dbReference type="eggNOG" id="KOG1458">
    <property type="taxonomic scope" value="Eukaryota"/>
</dbReference>
<keyword evidence="5" id="KW-1185">Reference proteome</keyword>
<dbReference type="Pfam" id="PF18913">
    <property type="entry name" value="FBPase_C"/>
    <property type="match status" value="1"/>
</dbReference>
<evidence type="ECO:0000313" key="5">
    <source>
        <dbReference type="Proteomes" id="UP000008311"/>
    </source>
</evidence>
<keyword evidence="4" id="KW-0378">Hydrolase</keyword>
<name>B9SWU2_RICCO</name>
<proteinExistence type="predicted"/>
<dbReference type="SUPFAM" id="SSF56655">
    <property type="entry name" value="Carbohydrate phosphatase"/>
    <property type="match status" value="1"/>
</dbReference>
<accession>B9SWU2</accession>